<dbReference type="Gene3D" id="3.40.50.720">
    <property type="entry name" value="NAD(P)-binding Rossmann-like Domain"/>
    <property type="match status" value="1"/>
</dbReference>
<evidence type="ECO:0000256" key="6">
    <source>
        <dbReference type="RuleBase" id="RU364082"/>
    </source>
</evidence>
<protein>
    <recommendedName>
        <fullName evidence="4 6">dTDP-4-dehydrorhamnose reductase</fullName>
        <ecNumber evidence="3 6">1.1.1.133</ecNumber>
    </recommendedName>
</protein>
<dbReference type="GO" id="GO:0008831">
    <property type="term" value="F:dTDP-4-dehydrorhamnose reductase activity"/>
    <property type="evidence" value="ECO:0007669"/>
    <property type="project" value="UniProtKB-EC"/>
</dbReference>
<feature type="domain" description="RmlD-like substrate binding" evidence="7">
    <location>
        <begin position="4"/>
        <end position="292"/>
    </location>
</feature>
<dbReference type="InterPro" id="IPR036291">
    <property type="entry name" value="NAD(P)-bd_dom_sf"/>
</dbReference>
<evidence type="ECO:0000256" key="2">
    <source>
        <dbReference type="ARBA" id="ARBA00010944"/>
    </source>
</evidence>
<comment type="catalytic activity">
    <reaction evidence="5 6">
        <text>dTDP-beta-L-rhamnose + NADP(+) = dTDP-4-dehydro-beta-L-rhamnose + NADPH + H(+)</text>
        <dbReference type="Rhea" id="RHEA:21796"/>
        <dbReference type="ChEBI" id="CHEBI:15378"/>
        <dbReference type="ChEBI" id="CHEBI:57510"/>
        <dbReference type="ChEBI" id="CHEBI:57783"/>
        <dbReference type="ChEBI" id="CHEBI:58349"/>
        <dbReference type="ChEBI" id="CHEBI:62830"/>
        <dbReference type="EC" id="1.1.1.133"/>
    </reaction>
</comment>
<dbReference type="UniPathway" id="UPA00281"/>
<dbReference type="Proteomes" id="UP000219353">
    <property type="component" value="Unassembled WGS sequence"/>
</dbReference>
<evidence type="ECO:0000313" key="9">
    <source>
        <dbReference type="Proteomes" id="UP000219353"/>
    </source>
</evidence>
<keyword evidence="9" id="KW-1185">Reference proteome</keyword>
<dbReference type="UniPathway" id="UPA00124"/>
<sequence length="296" mass="32538">MTSRILILGASGQLGQALLAEVGLLPATIRSLFDFIPRQALDLTDRTALKSCLQKHSPAIIINACAYTAVDNAEQHIALAWRLNQQLTAELSQYAKASGAALLHFSTDYVFNGLNQRPYTETDRPAPLNQYGKSKLAGEQAMLDIAPAGLIIRTSWLYSEFGHNFARSIWNKIQQGEALRVVNDQTGSPTYARELAACCLKLVTADNFAKRFASTQLMHCAGSGQASWYQFALEILRLSGRHVTIAAVSSQQWPTRAQRPAYSALSSARLQQQFGLSLPAWQHSLARCIEKMGLSE</sequence>
<dbReference type="PANTHER" id="PTHR10491">
    <property type="entry name" value="DTDP-4-DEHYDRORHAMNOSE REDUCTASE"/>
    <property type="match status" value="1"/>
</dbReference>
<dbReference type="InterPro" id="IPR029903">
    <property type="entry name" value="RmlD-like-bd"/>
</dbReference>
<dbReference type="Gene3D" id="3.90.25.10">
    <property type="entry name" value="UDP-galactose 4-epimerase, domain 1"/>
    <property type="match status" value="1"/>
</dbReference>
<reference evidence="9" key="1">
    <citation type="submission" date="2017-09" db="EMBL/GenBank/DDBJ databases">
        <authorList>
            <person name="Varghese N."/>
            <person name="Submissions S."/>
        </authorList>
    </citation>
    <scope>NUCLEOTIDE SEQUENCE [LARGE SCALE GENOMIC DNA]</scope>
    <source>
        <strain evidence="9">CGMCC 1.12461</strain>
    </source>
</reference>
<dbReference type="AlphaFoldDB" id="A0A285IV10"/>
<organism evidence="8 9">
    <name type="scientific">Arsukibacterium tuosuense</name>
    <dbReference type="NCBI Taxonomy" id="1323745"/>
    <lineage>
        <taxon>Bacteria</taxon>
        <taxon>Pseudomonadati</taxon>
        <taxon>Pseudomonadota</taxon>
        <taxon>Gammaproteobacteria</taxon>
        <taxon>Chromatiales</taxon>
        <taxon>Chromatiaceae</taxon>
        <taxon>Arsukibacterium</taxon>
    </lineage>
</organism>
<keyword evidence="6" id="KW-0521">NADP</keyword>
<evidence type="ECO:0000256" key="4">
    <source>
        <dbReference type="ARBA" id="ARBA00017099"/>
    </source>
</evidence>
<dbReference type="PANTHER" id="PTHR10491:SF4">
    <property type="entry name" value="METHIONINE ADENOSYLTRANSFERASE 2 SUBUNIT BETA"/>
    <property type="match status" value="1"/>
</dbReference>
<evidence type="ECO:0000256" key="3">
    <source>
        <dbReference type="ARBA" id="ARBA00012929"/>
    </source>
</evidence>
<dbReference type="SUPFAM" id="SSF51735">
    <property type="entry name" value="NAD(P)-binding Rossmann-fold domains"/>
    <property type="match status" value="1"/>
</dbReference>
<dbReference type="EMBL" id="OBEB01000003">
    <property type="protein sequence ID" value="SNY51880.1"/>
    <property type="molecule type" value="Genomic_DNA"/>
</dbReference>
<evidence type="ECO:0000256" key="5">
    <source>
        <dbReference type="ARBA" id="ARBA00048200"/>
    </source>
</evidence>
<dbReference type="GO" id="GO:0005829">
    <property type="term" value="C:cytosol"/>
    <property type="evidence" value="ECO:0007669"/>
    <property type="project" value="TreeGrafter"/>
</dbReference>
<dbReference type="EC" id="1.1.1.133" evidence="3 6"/>
<evidence type="ECO:0000259" key="7">
    <source>
        <dbReference type="Pfam" id="PF04321"/>
    </source>
</evidence>
<comment type="similarity">
    <text evidence="2 6">Belongs to the dTDP-4-dehydrorhamnose reductase family.</text>
</comment>
<dbReference type="CDD" id="cd05254">
    <property type="entry name" value="dTDP_HR_like_SDR_e"/>
    <property type="match status" value="1"/>
</dbReference>
<keyword evidence="6" id="KW-0560">Oxidoreductase</keyword>
<dbReference type="GO" id="GO:0019305">
    <property type="term" value="P:dTDP-rhamnose biosynthetic process"/>
    <property type="evidence" value="ECO:0007669"/>
    <property type="project" value="UniProtKB-UniPathway"/>
</dbReference>
<dbReference type="RefSeq" id="WP_170948976.1">
    <property type="nucleotide sequence ID" value="NZ_OBEB01000003.1"/>
</dbReference>
<evidence type="ECO:0000256" key="1">
    <source>
        <dbReference type="ARBA" id="ARBA00004781"/>
    </source>
</evidence>
<evidence type="ECO:0000313" key="8">
    <source>
        <dbReference type="EMBL" id="SNY51880.1"/>
    </source>
</evidence>
<dbReference type="NCBIfam" id="TIGR01214">
    <property type="entry name" value="rmlD"/>
    <property type="match status" value="1"/>
</dbReference>
<gene>
    <name evidence="8" type="ORF">SAMN06297280_2013</name>
</gene>
<dbReference type="InterPro" id="IPR005913">
    <property type="entry name" value="dTDP_dehydrorham_reduct"/>
</dbReference>
<comment type="function">
    <text evidence="6">Catalyzes the reduction of dTDP-6-deoxy-L-lyxo-4-hexulose to yield dTDP-L-rhamnose.</text>
</comment>
<proteinExistence type="inferred from homology"/>
<dbReference type="Pfam" id="PF04321">
    <property type="entry name" value="RmlD_sub_bind"/>
    <property type="match status" value="1"/>
</dbReference>
<comment type="pathway">
    <text evidence="1 6">Carbohydrate biosynthesis; dTDP-L-rhamnose biosynthesis.</text>
</comment>
<comment type="cofactor">
    <cofactor evidence="6">
        <name>Mg(2+)</name>
        <dbReference type="ChEBI" id="CHEBI:18420"/>
    </cofactor>
    <text evidence="6">Binds 1 Mg(2+) ion per monomer.</text>
</comment>
<name>A0A285IV10_9GAMM</name>
<accession>A0A285IV10</accession>
<dbReference type="GO" id="GO:0009243">
    <property type="term" value="P:O antigen biosynthetic process"/>
    <property type="evidence" value="ECO:0007669"/>
    <property type="project" value="UniProtKB-UniPathway"/>
</dbReference>